<dbReference type="SUPFAM" id="SSF53448">
    <property type="entry name" value="Nucleotide-diphospho-sugar transferases"/>
    <property type="match status" value="1"/>
</dbReference>
<reference evidence="2 3" key="1">
    <citation type="journal article" date="2017" name="Int. J. Syst. Evol. Microbiol.">
        <title>Desulfovibrio senegalensis sp. nov., a mesophilic sulfate reducer isolated from marine sediment.</title>
        <authorList>
            <person name="Thioye A."/>
            <person name="Gam Z.B.A."/>
            <person name="Mbengue M."/>
            <person name="Cayol J.L."/>
            <person name="Joseph-Bartoli M."/>
            <person name="Toure-Kane C."/>
            <person name="Labat M."/>
        </authorList>
    </citation>
    <scope>NUCLEOTIDE SEQUENCE [LARGE SCALE GENOMIC DNA]</scope>
    <source>
        <strain evidence="2 3">DSM 101509</strain>
    </source>
</reference>
<sequence>MSTVRKARIRRGFLTGPLLQPKVSDNVPLWAMRRNHSVFRDVFMAIEHTMTSISSKNTPTMALKIDDRIPAPDRAVGLVQALVRQAQARGLCVQQHATREWGLADLETDICVHVLHGATLYHPKPWNLNVAVIPEDVAELPPNLPRYDVLCRVSGSTVAMESPQGLIEPGQAAFADLPAFLVDALTDALDEPPVARRLESARERVRALNDEGPLVSVLLPTHDRVEFLGHAVDSVLAQTYANWELLVIQDGGPDVSGVLEAPEPRRDPRIRLLRTESNMGKPAALNMALAHVQGAYVAYLDDDDIWLPEHLEALMRMLVLAPGVRMAHSEGDRLERRRTDNGWEVDQSTRTTPHSGHVSLYDILEDNSILGITVAHETALFSEAGRFDERLDTLVDFDMWRRLAAQTHPCHVRQVTAEFYVWAHDDPARSQMTGLFQRDPVRYLANRHCILSKRLPQPMPQRVSDRWAQVRRKACFDFLLQRGITFVQHKRPGRALRSLRLARRFCPQATVARRSLAVVFLQAGDAKSCLALLQHCLMDGQGRLPADFLYAALAQLQLGRPHPALALLERLETEFELSAQERELADRYAAMAREVFKGE</sequence>
<organism evidence="2 3">
    <name type="scientific">Pseudodesulfovibrio senegalensis</name>
    <dbReference type="NCBI Taxonomy" id="1721087"/>
    <lineage>
        <taxon>Bacteria</taxon>
        <taxon>Pseudomonadati</taxon>
        <taxon>Thermodesulfobacteriota</taxon>
        <taxon>Desulfovibrionia</taxon>
        <taxon>Desulfovibrionales</taxon>
        <taxon>Desulfovibrionaceae</taxon>
    </lineage>
</organism>
<dbReference type="PANTHER" id="PTHR43685">
    <property type="entry name" value="GLYCOSYLTRANSFERASE"/>
    <property type="match status" value="1"/>
</dbReference>
<comment type="caution">
    <text evidence="2">The sequence shown here is derived from an EMBL/GenBank/DDBJ whole genome shotgun (WGS) entry which is preliminary data.</text>
</comment>
<gene>
    <name evidence="2" type="ORF">F8A88_12860</name>
</gene>
<proteinExistence type="predicted"/>
<dbReference type="AlphaFoldDB" id="A0A6N6MYW9"/>
<dbReference type="InterPro" id="IPR029044">
    <property type="entry name" value="Nucleotide-diphossugar_trans"/>
</dbReference>
<protein>
    <submittedName>
        <fullName evidence="2">Glycosyltransferase</fullName>
    </submittedName>
</protein>
<dbReference type="GO" id="GO:0016740">
    <property type="term" value="F:transferase activity"/>
    <property type="evidence" value="ECO:0007669"/>
    <property type="project" value="UniProtKB-KW"/>
</dbReference>
<dbReference type="EMBL" id="WAIE01000006">
    <property type="protein sequence ID" value="KAB1440835.1"/>
    <property type="molecule type" value="Genomic_DNA"/>
</dbReference>
<evidence type="ECO:0000313" key="2">
    <source>
        <dbReference type="EMBL" id="KAB1440835.1"/>
    </source>
</evidence>
<dbReference type="PANTHER" id="PTHR43685:SF11">
    <property type="entry name" value="GLYCOSYLTRANSFERASE TAGX-RELATED"/>
    <property type="match status" value="1"/>
</dbReference>
<evidence type="ECO:0000313" key="3">
    <source>
        <dbReference type="Proteomes" id="UP000438699"/>
    </source>
</evidence>
<dbReference type="InterPro" id="IPR050834">
    <property type="entry name" value="Glycosyltransf_2"/>
</dbReference>
<evidence type="ECO:0000259" key="1">
    <source>
        <dbReference type="Pfam" id="PF00535"/>
    </source>
</evidence>
<dbReference type="InterPro" id="IPR001173">
    <property type="entry name" value="Glyco_trans_2-like"/>
</dbReference>
<name>A0A6N6MYW9_9BACT</name>
<dbReference type="Gene3D" id="1.25.40.10">
    <property type="entry name" value="Tetratricopeptide repeat domain"/>
    <property type="match status" value="1"/>
</dbReference>
<dbReference type="InterPro" id="IPR011990">
    <property type="entry name" value="TPR-like_helical_dom_sf"/>
</dbReference>
<feature type="domain" description="Glycosyltransferase 2-like" evidence="1">
    <location>
        <begin position="216"/>
        <end position="320"/>
    </location>
</feature>
<dbReference type="SUPFAM" id="SSF48452">
    <property type="entry name" value="TPR-like"/>
    <property type="match status" value="1"/>
</dbReference>
<dbReference type="Proteomes" id="UP000438699">
    <property type="component" value="Unassembled WGS sequence"/>
</dbReference>
<dbReference type="Pfam" id="PF00535">
    <property type="entry name" value="Glycos_transf_2"/>
    <property type="match status" value="1"/>
</dbReference>
<dbReference type="Gene3D" id="3.90.550.10">
    <property type="entry name" value="Spore Coat Polysaccharide Biosynthesis Protein SpsA, Chain A"/>
    <property type="match status" value="1"/>
</dbReference>
<accession>A0A6N6MYW9</accession>
<keyword evidence="2" id="KW-0808">Transferase</keyword>
<keyword evidence="3" id="KW-1185">Reference proteome</keyword>